<gene>
    <name evidence="14" type="ORF">D4A47_07295</name>
</gene>
<dbReference type="InterPro" id="IPR002528">
    <property type="entry name" value="MATE_fam"/>
</dbReference>
<keyword evidence="7" id="KW-1003">Cell membrane</keyword>
<dbReference type="GO" id="GO:0015297">
    <property type="term" value="F:antiporter activity"/>
    <property type="evidence" value="ECO:0007669"/>
    <property type="project" value="UniProtKB-KW"/>
</dbReference>
<dbReference type="GO" id="GO:0042910">
    <property type="term" value="F:xenobiotic transmembrane transporter activity"/>
    <property type="evidence" value="ECO:0007669"/>
    <property type="project" value="InterPro"/>
</dbReference>
<evidence type="ECO:0000256" key="1">
    <source>
        <dbReference type="ARBA" id="ARBA00003408"/>
    </source>
</evidence>
<comment type="caution">
    <text evidence="14">The sequence shown here is derived from an EMBL/GenBank/DDBJ whole genome shotgun (WGS) entry which is preliminary data.</text>
</comment>
<comment type="function">
    <text evidence="1">Multidrug efflux pump.</text>
</comment>
<keyword evidence="11 13" id="KW-0472">Membrane</keyword>
<evidence type="ECO:0000256" key="10">
    <source>
        <dbReference type="ARBA" id="ARBA00023065"/>
    </source>
</evidence>
<dbReference type="NCBIfam" id="TIGR00797">
    <property type="entry name" value="matE"/>
    <property type="match status" value="1"/>
</dbReference>
<dbReference type="AlphaFoldDB" id="A0A498CYT6"/>
<dbReference type="PANTHER" id="PTHR43298:SF2">
    <property type="entry name" value="FMN_FAD EXPORTER YEEO-RELATED"/>
    <property type="match status" value="1"/>
</dbReference>
<sequence length="450" mass="47884">MVRDMTVGSPSKILVTFALPMILGNVFQQLYNIVDSVVVGNFVGSDALAAVGASYSVTFLFVAVATGASIGCSVVISQFYGAKRVAEMKSSVYTALTSMMTLSALLLLAGLLLARPLLLLMRTPDNIFSDADAYLRIYVAAVPFLFLYNTSTAAFNALGDSRTPLWLLMLSSMTNIFLDLLFVIRFGMGVPGVAWATLIAQALASLLAFFVLLRRLRRMPCEGKPRVFELERLRHICRVAVPSIIQQSIVSFGALFVQALVNGYGSDVIAGYTAATKIDSIAIMPMLNIGNAVSSFAAQNIGAARPERVGKGLRAAVVMSAVIGGATTAVLWGFGPQFVGLFVDSSANAAVIAAGVEYLTVVSVFYAVMGIMSDFNGVLRGAGDMKVFMIGTLGNFSARVVLAYTLAAFIGEAAVWWSIPMGWTIGLVIAAARFFSGGWKTKSIIEDAPR</sequence>
<evidence type="ECO:0000256" key="8">
    <source>
        <dbReference type="ARBA" id="ARBA00022692"/>
    </source>
</evidence>
<dbReference type="Pfam" id="PF01554">
    <property type="entry name" value="MatE"/>
    <property type="match status" value="2"/>
</dbReference>
<evidence type="ECO:0000256" key="11">
    <source>
        <dbReference type="ARBA" id="ARBA00023136"/>
    </source>
</evidence>
<comment type="similarity">
    <text evidence="3">Belongs to the multi antimicrobial extrusion (MATE) (TC 2.A.66.1) family.</text>
</comment>
<evidence type="ECO:0000256" key="5">
    <source>
        <dbReference type="ARBA" id="ARBA00022448"/>
    </source>
</evidence>
<dbReference type="PANTHER" id="PTHR43298">
    <property type="entry name" value="MULTIDRUG RESISTANCE PROTEIN NORM-RELATED"/>
    <property type="match status" value="1"/>
</dbReference>
<evidence type="ECO:0000313" key="14">
    <source>
        <dbReference type="EMBL" id="RLL11418.1"/>
    </source>
</evidence>
<evidence type="ECO:0000256" key="4">
    <source>
        <dbReference type="ARBA" id="ARBA00020268"/>
    </source>
</evidence>
<keyword evidence="9 13" id="KW-1133">Transmembrane helix</keyword>
<dbReference type="PIRSF" id="PIRSF006603">
    <property type="entry name" value="DinF"/>
    <property type="match status" value="1"/>
</dbReference>
<evidence type="ECO:0000256" key="3">
    <source>
        <dbReference type="ARBA" id="ARBA00010199"/>
    </source>
</evidence>
<keyword evidence="10" id="KW-0406">Ion transport</keyword>
<keyword evidence="8 13" id="KW-0812">Transmembrane</keyword>
<evidence type="ECO:0000256" key="9">
    <source>
        <dbReference type="ARBA" id="ARBA00022989"/>
    </source>
</evidence>
<feature type="transmembrane region" description="Helical" evidence="13">
    <location>
        <begin position="165"/>
        <end position="187"/>
    </location>
</feature>
<evidence type="ECO:0000313" key="15">
    <source>
        <dbReference type="Proteomes" id="UP000276301"/>
    </source>
</evidence>
<dbReference type="InterPro" id="IPR048279">
    <property type="entry name" value="MdtK-like"/>
</dbReference>
<reference evidence="14 15" key="1">
    <citation type="submission" date="2018-10" db="EMBL/GenBank/DDBJ databases">
        <title>Anaerotruncus faecis sp. nov., isolated from human feces.</title>
        <authorList>
            <person name="Wang Y.-J."/>
        </authorList>
    </citation>
    <scope>NUCLEOTIDE SEQUENCE [LARGE SCALE GENOMIC DNA]</scope>
    <source>
        <strain evidence="14 15">22A2-44</strain>
    </source>
</reference>
<feature type="transmembrane region" description="Helical" evidence="13">
    <location>
        <begin position="347"/>
        <end position="368"/>
    </location>
</feature>
<feature type="transmembrane region" description="Helical" evidence="13">
    <location>
        <begin position="416"/>
        <end position="435"/>
    </location>
</feature>
<feature type="transmembrane region" description="Helical" evidence="13">
    <location>
        <begin position="92"/>
        <end position="113"/>
    </location>
</feature>
<dbReference type="Proteomes" id="UP000276301">
    <property type="component" value="Unassembled WGS sequence"/>
</dbReference>
<dbReference type="EMBL" id="RCHT01000009">
    <property type="protein sequence ID" value="RLL11418.1"/>
    <property type="molecule type" value="Genomic_DNA"/>
</dbReference>
<evidence type="ECO:0000256" key="13">
    <source>
        <dbReference type="SAM" id="Phobius"/>
    </source>
</evidence>
<keyword evidence="5" id="KW-0813">Transport</keyword>
<evidence type="ECO:0000256" key="7">
    <source>
        <dbReference type="ARBA" id="ARBA00022475"/>
    </source>
</evidence>
<dbReference type="GO" id="GO:0005886">
    <property type="term" value="C:plasma membrane"/>
    <property type="evidence" value="ECO:0007669"/>
    <property type="project" value="UniProtKB-SubCell"/>
</dbReference>
<organism evidence="14 15">
    <name type="scientific">Anaerotruncus massiliensis</name>
    <name type="common">ex Liu et al. 2021</name>
    <dbReference type="NCBI Taxonomy" id="2321404"/>
    <lineage>
        <taxon>Bacteria</taxon>
        <taxon>Bacillati</taxon>
        <taxon>Bacillota</taxon>
        <taxon>Clostridia</taxon>
        <taxon>Eubacteriales</taxon>
        <taxon>Oscillospiraceae</taxon>
        <taxon>Anaerotruncus</taxon>
    </lineage>
</organism>
<comment type="subcellular location">
    <subcellularLocation>
        <location evidence="2">Cell membrane</location>
        <topology evidence="2">Multi-pass membrane protein</topology>
    </subcellularLocation>
</comment>
<name>A0A498CYT6_9FIRM</name>
<evidence type="ECO:0000256" key="2">
    <source>
        <dbReference type="ARBA" id="ARBA00004651"/>
    </source>
</evidence>
<keyword evidence="15" id="KW-1185">Reference proteome</keyword>
<feature type="transmembrane region" description="Helical" evidence="13">
    <location>
        <begin position="315"/>
        <end position="335"/>
    </location>
</feature>
<feature type="transmembrane region" description="Helical" evidence="13">
    <location>
        <begin position="133"/>
        <end position="158"/>
    </location>
</feature>
<protein>
    <recommendedName>
        <fullName evidence="4">Probable multidrug resistance protein NorM</fullName>
    </recommendedName>
    <alternativeName>
        <fullName evidence="12">Multidrug-efflux transporter</fullName>
    </alternativeName>
</protein>
<dbReference type="RefSeq" id="WP_121586785.1">
    <property type="nucleotide sequence ID" value="NZ_RCHT01000009.1"/>
</dbReference>
<feature type="transmembrane region" description="Helical" evidence="13">
    <location>
        <begin position="52"/>
        <end position="80"/>
    </location>
</feature>
<evidence type="ECO:0000256" key="12">
    <source>
        <dbReference type="ARBA" id="ARBA00031636"/>
    </source>
</evidence>
<dbReference type="InterPro" id="IPR050222">
    <property type="entry name" value="MATE_MdtK"/>
</dbReference>
<evidence type="ECO:0000256" key="6">
    <source>
        <dbReference type="ARBA" id="ARBA00022449"/>
    </source>
</evidence>
<proteinExistence type="inferred from homology"/>
<accession>A0A498CYT6</accession>
<feature type="transmembrane region" description="Helical" evidence="13">
    <location>
        <begin position="388"/>
        <end position="410"/>
    </location>
</feature>
<keyword evidence="6" id="KW-0050">Antiport</keyword>
<feature type="transmembrane region" description="Helical" evidence="13">
    <location>
        <begin position="193"/>
        <end position="213"/>
    </location>
</feature>
<dbReference type="CDD" id="cd13138">
    <property type="entry name" value="MATE_yoeA_like"/>
    <property type="match status" value="1"/>
</dbReference>
<dbReference type="GO" id="GO:0006811">
    <property type="term" value="P:monoatomic ion transport"/>
    <property type="evidence" value="ECO:0007669"/>
    <property type="project" value="UniProtKB-KW"/>
</dbReference>